<feature type="transmembrane region" description="Helical" evidence="7">
    <location>
        <begin position="254"/>
        <end position="273"/>
    </location>
</feature>
<keyword evidence="6 7" id="KW-0472">Membrane</keyword>
<dbReference type="PANTHER" id="PTHR24093">
    <property type="entry name" value="CATION TRANSPORTING ATPASE"/>
    <property type="match status" value="1"/>
</dbReference>
<evidence type="ECO:0000256" key="4">
    <source>
        <dbReference type="ARBA" id="ARBA00022842"/>
    </source>
</evidence>
<feature type="transmembrane region" description="Helical" evidence="7">
    <location>
        <begin position="133"/>
        <end position="154"/>
    </location>
</feature>
<dbReference type="Gene3D" id="1.20.1110.10">
    <property type="entry name" value="Calcium-transporting ATPase, transmembrane domain"/>
    <property type="match status" value="1"/>
</dbReference>
<evidence type="ECO:0000313" key="9">
    <source>
        <dbReference type="EMBL" id="EGR26923.1"/>
    </source>
</evidence>
<organism evidence="9 10">
    <name type="scientific">Ichthyophthirius multifiliis</name>
    <name type="common">White spot disease agent</name>
    <name type="synonym">Ich</name>
    <dbReference type="NCBI Taxonomy" id="5932"/>
    <lineage>
        <taxon>Eukaryota</taxon>
        <taxon>Sar</taxon>
        <taxon>Alveolata</taxon>
        <taxon>Ciliophora</taxon>
        <taxon>Intramacronucleata</taxon>
        <taxon>Oligohymenophorea</taxon>
        <taxon>Hymenostomatida</taxon>
        <taxon>Ophryoglenina</taxon>
        <taxon>Ichthyophthirius</taxon>
    </lineage>
</organism>
<dbReference type="OMA" id="KWITCIV"/>
<evidence type="ECO:0000256" key="1">
    <source>
        <dbReference type="ARBA" id="ARBA00004127"/>
    </source>
</evidence>
<evidence type="ECO:0000313" key="10">
    <source>
        <dbReference type="Proteomes" id="UP000008983"/>
    </source>
</evidence>
<dbReference type="GO" id="GO:0016887">
    <property type="term" value="F:ATP hydrolysis activity"/>
    <property type="evidence" value="ECO:0007669"/>
    <property type="project" value="InterPro"/>
</dbReference>
<comment type="subcellular location">
    <subcellularLocation>
        <location evidence="1">Endomembrane system</location>
        <topology evidence="1">Multi-pass membrane protein</topology>
    </subcellularLocation>
</comment>
<protein>
    <recommendedName>
        <fullName evidence="8">Cation-transporting P-type ATPase C-terminal domain-containing protein</fullName>
    </recommendedName>
</protein>
<evidence type="ECO:0000256" key="3">
    <source>
        <dbReference type="ARBA" id="ARBA00022723"/>
    </source>
</evidence>
<dbReference type="Gene3D" id="3.40.50.1000">
    <property type="entry name" value="HAD superfamily/HAD-like"/>
    <property type="match status" value="1"/>
</dbReference>
<keyword evidence="4" id="KW-0460">Magnesium</keyword>
<dbReference type="eggNOG" id="KOG0204">
    <property type="taxonomic scope" value="Eukaryota"/>
</dbReference>
<dbReference type="InterPro" id="IPR023298">
    <property type="entry name" value="ATPase_P-typ_TM_dom_sf"/>
</dbReference>
<keyword evidence="10" id="KW-1185">Reference proteome</keyword>
<dbReference type="GO" id="GO:0005886">
    <property type="term" value="C:plasma membrane"/>
    <property type="evidence" value="ECO:0007669"/>
    <property type="project" value="TreeGrafter"/>
</dbReference>
<reference evidence="9 10" key="1">
    <citation type="submission" date="2011-07" db="EMBL/GenBank/DDBJ databases">
        <authorList>
            <person name="Coyne R."/>
            <person name="Brami D."/>
            <person name="Johnson J."/>
            <person name="Hostetler J."/>
            <person name="Hannick L."/>
            <person name="Clark T."/>
            <person name="Cassidy-Hanley D."/>
            <person name="Inman J."/>
        </authorList>
    </citation>
    <scope>NUCLEOTIDE SEQUENCE [LARGE SCALE GENOMIC DNA]</scope>
    <source>
        <strain evidence="9 10">G5</strain>
    </source>
</reference>
<dbReference type="PRINTS" id="PR00120">
    <property type="entry name" value="HATPASE"/>
</dbReference>
<dbReference type="STRING" id="857967.G0R6I1"/>
<keyword evidence="5 7" id="KW-1133">Transmembrane helix</keyword>
<name>G0R6I1_ICHMU</name>
<dbReference type="OrthoDB" id="3352408at2759"/>
<proteinExistence type="predicted"/>
<feature type="transmembrane region" description="Helical" evidence="7">
    <location>
        <begin position="293"/>
        <end position="313"/>
    </location>
</feature>
<dbReference type="InterPro" id="IPR001757">
    <property type="entry name" value="P_typ_ATPase"/>
</dbReference>
<dbReference type="SUPFAM" id="SSF81665">
    <property type="entry name" value="Calcium ATPase, transmembrane domain M"/>
    <property type="match status" value="1"/>
</dbReference>
<feature type="transmembrane region" description="Helical" evidence="7">
    <location>
        <begin position="211"/>
        <end position="234"/>
    </location>
</feature>
<accession>G0R6I1</accession>
<evidence type="ECO:0000256" key="5">
    <source>
        <dbReference type="ARBA" id="ARBA00022989"/>
    </source>
</evidence>
<dbReference type="Pfam" id="PF00689">
    <property type="entry name" value="Cation_ATPase_C"/>
    <property type="match status" value="1"/>
</dbReference>
<keyword evidence="3" id="KW-0479">Metal-binding</keyword>
<feature type="domain" description="Cation-transporting P-type ATPase C-terminal" evidence="8">
    <location>
        <begin position="159"/>
        <end position="341"/>
    </location>
</feature>
<dbReference type="GO" id="GO:0012505">
    <property type="term" value="C:endomembrane system"/>
    <property type="evidence" value="ECO:0007669"/>
    <property type="project" value="UniProtKB-SubCell"/>
</dbReference>
<dbReference type="AlphaFoldDB" id="G0R6I1"/>
<dbReference type="GO" id="GO:0046872">
    <property type="term" value="F:metal ion binding"/>
    <property type="evidence" value="ECO:0007669"/>
    <property type="project" value="UniProtKB-KW"/>
</dbReference>
<dbReference type="RefSeq" id="XP_004023807.1">
    <property type="nucleotide sequence ID" value="XM_004023758.1"/>
</dbReference>
<keyword evidence="2 7" id="KW-0812">Transmembrane</keyword>
<sequence>MAILDAEKFLNSISGIGQYSSKLGRGQLVEKIRDIHNFERLIKELRIISQGTSKAKDALVTGLIQLKYIVAVTGDDTADFQIIQKAQVGIGLGLSGNEVVKQAADIILKNDNFSSIIPAILYSRNIYEFIRKYFQLILSQNYVIIFILFIHVFFSNEFHPFNSAQFLFLNILVDDFAAYIMVREEPSQQLLKEPPLSQKEYIITSEMWKNIIFQTFFQIMTLCFLLFMDLNYYLNLDDFFSGFYDLNQGSYLWNVRYTICFNCLVYLQLFNILCSTCLQKNIYDFYNFFWNKAVFLIQIGFFLVIYLIVFSYFGKYLGCVQLKFGDHLFCLVLGIINIVIFIFINQFSSNFFIRFNYLKYTFSQK</sequence>
<dbReference type="InterPro" id="IPR036412">
    <property type="entry name" value="HAD-like_sf"/>
</dbReference>
<dbReference type="EMBL" id="GL984399">
    <property type="protein sequence ID" value="EGR26923.1"/>
    <property type="molecule type" value="Genomic_DNA"/>
</dbReference>
<dbReference type="GO" id="GO:0005388">
    <property type="term" value="F:P-type calcium transporter activity"/>
    <property type="evidence" value="ECO:0007669"/>
    <property type="project" value="TreeGrafter"/>
</dbReference>
<dbReference type="InterPro" id="IPR006068">
    <property type="entry name" value="ATPase_P-typ_cation-transptr_C"/>
</dbReference>
<feature type="transmembrane region" description="Helical" evidence="7">
    <location>
        <begin position="325"/>
        <end position="344"/>
    </location>
</feature>
<evidence type="ECO:0000256" key="7">
    <source>
        <dbReference type="SAM" id="Phobius"/>
    </source>
</evidence>
<dbReference type="InterPro" id="IPR023214">
    <property type="entry name" value="HAD_sf"/>
</dbReference>
<evidence type="ECO:0000256" key="6">
    <source>
        <dbReference type="ARBA" id="ARBA00023136"/>
    </source>
</evidence>
<dbReference type="GeneID" id="14902978"/>
<dbReference type="Proteomes" id="UP000008983">
    <property type="component" value="Unassembled WGS sequence"/>
</dbReference>
<evidence type="ECO:0000256" key="2">
    <source>
        <dbReference type="ARBA" id="ARBA00022692"/>
    </source>
</evidence>
<dbReference type="PANTHER" id="PTHR24093:SF369">
    <property type="entry name" value="CALCIUM-TRANSPORTING ATPASE"/>
    <property type="match status" value="1"/>
</dbReference>
<dbReference type="SUPFAM" id="SSF56784">
    <property type="entry name" value="HAD-like"/>
    <property type="match status" value="1"/>
</dbReference>
<gene>
    <name evidence="9" type="ORF">IMG5_204810</name>
</gene>
<evidence type="ECO:0000259" key="8">
    <source>
        <dbReference type="Pfam" id="PF00689"/>
    </source>
</evidence>
<dbReference type="GO" id="GO:0005524">
    <property type="term" value="F:ATP binding"/>
    <property type="evidence" value="ECO:0007669"/>
    <property type="project" value="InterPro"/>
</dbReference>
<dbReference type="InParanoid" id="G0R6I1"/>